<dbReference type="PANTHER" id="PTHR44094">
    <property type="entry name" value="DNAJ HEAT SHOCK N-TERMINAL DOMAIN-CONTAINING PROTEIN"/>
    <property type="match status" value="1"/>
</dbReference>
<dbReference type="PROSITE" id="PS50076">
    <property type="entry name" value="DNAJ_2"/>
    <property type="match status" value="1"/>
</dbReference>
<name>G0TXL7_TRYVY</name>
<dbReference type="VEuPathDB" id="TriTrypDB:TvY486_0700510"/>
<gene>
    <name evidence="2" type="ORF">TVY486_0700510</name>
</gene>
<dbReference type="Gene3D" id="1.10.287.110">
    <property type="entry name" value="DnaJ domain"/>
    <property type="match status" value="1"/>
</dbReference>
<dbReference type="InterPro" id="IPR001623">
    <property type="entry name" value="DnaJ_domain"/>
</dbReference>
<dbReference type="SUPFAM" id="SSF46565">
    <property type="entry name" value="Chaperone J-domain"/>
    <property type="match status" value="1"/>
</dbReference>
<accession>G0TXL7</accession>
<evidence type="ECO:0000313" key="2">
    <source>
        <dbReference type="EMBL" id="CCC48708.1"/>
    </source>
</evidence>
<organism evidence="2">
    <name type="scientific">Trypanosoma vivax (strain Y486)</name>
    <dbReference type="NCBI Taxonomy" id="1055687"/>
    <lineage>
        <taxon>Eukaryota</taxon>
        <taxon>Discoba</taxon>
        <taxon>Euglenozoa</taxon>
        <taxon>Kinetoplastea</taxon>
        <taxon>Metakinetoplastina</taxon>
        <taxon>Trypanosomatida</taxon>
        <taxon>Trypanosomatidae</taxon>
        <taxon>Trypanosoma</taxon>
        <taxon>Duttonella</taxon>
    </lineage>
</organism>
<dbReference type="PANTHER" id="PTHR44094:SF7">
    <property type="entry name" value="PROTEIN DNAJ, PUTATIVE-RELATED"/>
    <property type="match status" value="1"/>
</dbReference>
<reference evidence="2" key="1">
    <citation type="journal article" date="2012" name="Proc. Natl. Acad. Sci. U.S.A.">
        <title>Antigenic diversity is generated by distinct evolutionary mechanisms in African trypanosome species.</title>
        <authorList>
            <person name="Jackson A.P."/>
            <person name="Berry A."/>
            <person name="Aslett M."/>
            <person name="Allison H.C."/>
            <person name="Burton P."/>
            <person name="Vavrova-Anderson J."/>
            <person name="Brown R."/>
            <person name="Browne H."/>
            <person name="Corton N."/>
            <person name="Hauser H."/>
            <person name="Gamble J."/>
            <person name="Gilderthorp R."/>
            <person name="Marcello L."/>
            <person name="McQuillan J."/>
            <person name="Otto T.D."/>
            <person name="Quail M.A."/>
            <person name="Sanders M.J."/>
            <person name="van Tonder A."/>
            <person name="Ginger M.L."/>
            <person name="Field M.C."/>
            <person name="Barry J.D."/>
            <person name="Hertz-Fowler C."/>
            <person name="Berriman M."/>
        </authorList>
    </citation>
    <scope>NUCLEOTIDE SEQUENCE</scope>
    <source>
        <strain evidence="2">Y486</strain>
    </source>
</reference>
<dbReference type="SMART" id="SM00271">
    <property type="entry name" value="DnaJ"/>
    <property type="match status" value="1"/>
</dbReference>
<dbReference type="EMBL" id="HE573023">
    <property type="protein sequence ID" value="CCC48708.1"/>
    <property type="molecule type" value="Genomic_DNA"/>
</dbReference>
<dbReference type="FunFam" id="1.10.287.110:FF:000228">
    <property type="entry name" value="Chaperone protein DNAJ, putative"/>
    <property type="match status" value="1"/>
</dbReference>
<feature type="domain" description="J" evidence="1">
    <location>
        <begin position="206"/>
        <end position="270"/>
    </location>
</feature>
<dbReference type="CDD" id="cd06257">
    <property type="entry name" value="DnaJ"/>
    <property type="match status" value="1"/>
</dbReference>
<dbReference type="InterPro" id="IPR052423">
    <property type="entry name" value="EMIR"/>
</dbReference>
<proteinExistence type="predicted"/>
<dbReference type="InterPro" id="IPR036869">
    <property type="entry name" value="J_dom_sf"/>
</dbReference>
<protein>
    <submittedName>
        <fullName evidence="2">Putative chaperone protein DNAJ</fullName>
    </submittedName>
</protein>
<evidence type="ECO:0000259" key="1">
    <source>
        <dbReference type="PROSITE" id="PS50076"/>
    </source>
</evidence>
<dbReference type="Pfam" id="PF00226">
    <property type="entry name" value="DnaJ"/>
    <property type="match status" value="1"/>
</dbReference>
<dbReference type="PRINTS" id="PR00625">
    <property type="entry name" value="JDOMAIN"/>
</dbReference>
<sequence>MPSGLTARRLILQQVHAVVQHSPFRATLGALSAKGMAGDIFSGACASGGRLWWARLLVHPRRSAFTLMTEDEMTLMQRQREEEGEESRVVLSTRPTRNILKALGGVALNISLSFLVSPFLALSVSLEAVRIQRFGLVTAPVSGLLWGSVLSYERPLSHVGASHPLLHLHGSHEKLVERAMRRELRRNKRRASYERRKGSKGIEDEDYYAVLGVPKNAKPQQIKEAYNRLALKVHPDRNPNQSAATQFDAITKAYRVLSNPEKRRKYDIGGASGIEDIGKRKRDAVRALFGGDTLCALVGDVKTGCFSQRVVDGLDWTQEEIAVFRQRMQERCRDELHNAYLRPLCERMDCDSNKGNERTRVAVGDSSGLNDLRRHVRQVLNTGLAREVVHAVGHEYMRVVQYCEASGPLGRLQLFLFKTWPHRVQRRLEKYRLVFRIRQHTFKDSAAMVDLAWFTSVEELETTARWVATAILLGTGTGTSADRCTVTESNPECNAGHENVAERRKRLEAMRMVAETFIAHGQPYKGANRQTMDALMNSMRDYQQKQRCKEERAD</sequence>
<dbReference type="AlphaFoldDB" id="G0TXL7"/>